<comment type="caution">
    <text evidence="2">The sequence shown here is derived from an EMBL/GenBank/DDBJ whole genome shotgun (WGS) entry which is preliminary data.</text>
</comment>
<evidence type="ECO:0000256" key="1">
    <source>
        <dbReference type="SAM" id="SignalP"/>
    </source>
</evidence>
<dbReference type="Proteomes" id="UP001044222">
    <property type="component" value="Chromosome 13"/>
</dbReference>
<keyword evidence="3" id="KW-1185">Reference proteome</keyword>
<evidence type="ECO:0000313" key="2">
    <source>
        <dbReference type="EMBL" id="KAG5836706.1"/>
    </source>
</evidence>
<gene>
    <name evidence="2" type="ORF">ANANG_G00231420</name>
</gene>
<reference evidence="2" key="1">
    <citation type="submission" date="2021-01" db="EMBL/GenBank/DDBJ databases">
        <title>A chromosome-scale assembly of European eel, Anguilla anguilla.</title>
        <authorList>
            <person name="Henkel C."/>
            <person name="Jong-Raadsen S.A."/>
            <person name="Dufour S."/>
            <person name="Weltzien F.-A."/>
            <person name="Palstra A.P."/>
            <person name="Pelster B."/>
            <person name="Spaink H.P."/>
            <person name="Van Den Thillart G.E."/>
            <person name="Jansen H."/>
            <person name="Zahm M."/>
            <person name="Klopp C."/>
            <person name="Cedric C."/>
            <person name="Louis A."/>
            <person name="Berthelot C."/>
            <person name="Parey E."/>
            <person name="Roest Crollius H."/>
            <person name="Montfort J."/>
            <person name="Robinson-Rechavi M."/>
            <person name="Bucao C."/>
            <person name="Bouchez O."/>
            <person name="Gislard M."/>
            <person name="Lluch J."/>
            <person name="Milhes M."/>
            <person name="Lampietro C."/>
            <person name="Lopez Roques C."/>
            <person name="Donnadieu C."/>
            <person name="Braasch I."/>
            <person name="Desvignes T."/>
            <person name="Postlethwait J."/>
            <person name="Bobe J."/>
            <person name="Guiguen Y."/>
            <person name="Dirks R."/>
        </authorList>
    </citation>
    <scope>NUCLEOTIDE SEQUENCE</scope>
    <source>
        <strain evidence="2">Tag_6206</strain>
        <tissue evidence="2">Liver</tissue>
    </source>
</reference>
<feature type="chain" id="PRO_5039347170" evidence="1">
    <location>
        <begin position="25"/>
        <end position="311"/>
    </location>
</feature>
<proteinExistence type="predicted"/>
<sequence>MANGQVPHLLRALLFLVLSGPSLQGGVYVPAGGGGVGPGGAGGGLYPGAGRPYKPAKPGGGYVPGVGTGTGLVPGYGAGAGAKPPKPGYGNLGAGAAGGGLGAGGSPLGGYWYGGHGGLAGVLEEEEDFLVAQHLSYLRLACQGALVERLQKLQSLERLQNYQVWEYQGCTKAGSFLDRDMVSEGFSLGLPLERDSSQNLSEAEVSLVLVAMVDVGMGDLYSLEYFTDIPSNHLKPKAVTAHLTAVANSPTATVALEVERDFPEVEPDFREVERGFREVELDFREVELDFREVERELSQDTLQGLVWEHKY</sequence>
<protein>
    <submittedName>
        <fullName evidence="2">Uncharacterized protein</fullName>
    </submittedName>
</protein>
<accession>A0A9D3LUJ1</accession>
<keyword evidence="1" id="KW-0732">Signal</keyword>
<dbReference type="EMBL" id="JAFIRN010000013">
    <property type="protein sequence ID" value="KAG5836706.1"/>
    <property type="molecule type" value="Genomic_DNA"/>
</dbReference>
<feature type="signal peptide" evidence="1">
    <location>
        <begin position="1"/>
        <end position="24"/>
    </location>
</feature>
<dbReference type="AlphaFoldDB" id="A0A9D3LUJ1"/>
<name>A0A9D3LUJ1_ANGAN</name>
<organism evidence="2 3">
    <name type="scientific">Anguilla anguilla</name>
    <name type="common">European freshwater eel</name>
    <name type="synonym">Muraena anguilla</name>
    <dbReference type="NCBI Taxonomy" id="7936"/>
    <lineage>
        <taxon>Eukaryota</taxon>
        <taxon>Metazoa</taxon>
        <taxon>Chordata</taxon>
        <taxon>Craniata</taxon>
        <taxon>Vertebrata</taxon>
        <taxon>Euteleostomi</taxon>
        <taxon>Actinopterygii</taxon>
        <taxon>Neopterygii</taxon>
        <taxon>Teleostei</taxon>
        <taxon>Anguilliformes</taxon>
        <taxon>Anguillidae</taxon>
        <taxon>Anguilla</taxon>
    </lineage>
</organism>
<evidence type="ECO:0000313" key="3">
    <source>
        <dbReference type="Proteomes" id="UP001044222"/>
    </source>
</evidence>